<name>A0A816QAF7_BRANA</name>
<proteinExistence type="predicted"/>
<dbReference type="EMBL" id="HG994370">
    <property type="protein sequence ID" value="CAF2058162.1"/>
    <property type="molecule type" value="Genomic_DNA"/>
</dbReference>
<organism evidence="1">
    <name type="scientific">Brassica napus</name>
    <name type="common">Rape</name>
    <dbReference type="NCBI Taxonomy" id="3708"/>
    <lineage>
        <taxon>Eukaryota</taxon>
        <taxon>Viridiplantae</taxon>
        <taxon>Streptophyta</taxon>
        <taxon>Embryophyta</taxon>
        <taxon>Tracheophyta</taxon>
        <taxon>Spermatophyta</taxon>
        <taxon>Magnoliopsida</taxon>
        <taxon>eudicotyledons</taxon>
        <taxon>Gunneridae</taxon>
        <taxon>Pentapetalae</taxon>
        <taxon>rosids</taxon>
        <taxon>malvids</taxon>
        <taxon>Brassicales</taxon>
        <taxon>Brassicaceae</taxon>
        <taxon>Brassiceae</taxon>
        <taxon>Brassica</taxon>
    </lineage>
</organism>
<sequence>MAKNASITVLSETTSHNLAFSMNLSPLNSVRQRKNVLNPKPLIRKLCKEVAHSTKLPVYIALNIGIFDSITGLWSIVAGDFLDTVCDEDVFLLDTLDDRGGKAARWMGRGCCDGWGGEASDLKKLCCGDGRGS</sequence>
<reference evidence="1" key="1">
    <citation type="submission" date="2021-01" db="EMBL/GenBank/DDBJ databases">
        <authorList>
            <consortium name="Genoscope - CEA"/>
            <person name="William W."/>
        </authorList>
    </citation>
    <scope>NUCLEOTIDE SEQUENCE</scope>
</reference>
<gene>
    <name evidence="1" type="ORF">DARMORV10_C06P20150.1</name>
</gene>
<protein>
    <submittedName>
        <fullName evidence="1">(rape) hypothetical protein</fullName>
    </submittedName>
</protein>
<dbReference type="Proteomes" id="UP001295469">
    <property type="component" value="Chromosome C06"/>
</dbReference>
<dbReference type="AlphaFoldDB" id="A0A816QAF7"/>
<evidence type="ECO:0000313" key="1">
    <source>
        <dbReference type="EMBL" id="CAF2058162.1"/>
    </source>
</evidence>
<accession>A0A816QAF7</accession>